<dbReference type="EMBL" id="CP006867">
    <property type="protein sequence ID" value="ALU11326.1"/>
    <property type="molecule type" value="Genomic_DNA"/>
</dbReference>
<accession>A0A0U3E7H0</accession>
<dbReference type="InterPro" id="IPR002831">
    <property type="entry name" value="Tscrpt_reg_TrmB_N"/>
</dbReference>
<dbReference type="SUPFAM" id="SSF46785">
    <property type="entry name" value="Winged helix' DNA-binding domain"/>
    <property type="match status" value="1"/>
</dbReference>
<keyword evidence="3" id="KW-1185">Reference proteome</keyword>
<reference evidence="2 3" key="1">
    <citation type="submission" date="2013-11" db="EMBL/GenBank/DDBJ databases">
        <title>Comparative genomics of Ignicoccus.</title>
        <authorList>
            <person name="Podar M."/>
        </authorList>
    </citation>
    <scope>NUCLEOTIDE SEQUENCE [LARGE SCALE GENOMIC DNA]</scope>
    <source>
        <strain evidence="2 3">DSM 13165</strain>
    </source>
</reference>
<dbReference type="Pfam" id="PF01978">
    <property type="entry name" value="TrmB"/>
    <property type="match status" value="1"/>
</dbReference>
<proteinExistence type="predicted"/>
<evidence type="ECO:0000259" key="1">
    <source>
        <dbReference type="Pfam" id="PF01978"/>
    </source>
</evidence>
<evidence type="ECO:0000313" key="3">
    <source>
        <dbReference type="Proteomes" id="UP000060778"/>
    </source>
</evidence>
<feature type="domain" description="Transcription regulator TrmB N-terminal" evidence="1">
    <location>
        <begin position="17"/>
        <end position="65"/>
    </location>
</feature>
<dbReference type="AlphaFoldDB" id="A0A0U3E7H0"/>
<dbReference type="Gene3D" id="1.10.10.10">
    <property type="entry name" value="Winged helix-like DNA-binding domain superfamily/Winged helix DNA-binding domain"/>
    <property type="match status" value="1"/>
</dbReference>
<sequence length="81" mass="9398">MSSKLFRRPTVVRAILLLQEEGELNLNALAKRLGTNRHRLKKYLDELSEYGIVEKTSNTPAVYKLKVSMEEILKVSSREMY</sequence>
<protein>
    <submittedName>
        <fullName evidence="2">ArsR family transcriptional regulator</fullName>
    </submittedName>
</protein>
<dbReference type="InterPro" id="IPR036388">
    <property type="entry name" value="WH-like_DNA-bd_sf"/>
</dbReference>
<dbReference type="GeneID" id="30679421"/>
<evidence type="ECO:0000313" key="2">
    <source>
        <dbReference type="EMBL" id="ALU11326.1"/>
    </source>
</evidence>
<gene>
    <name evidence="2" type="ORF">EYM_00010</name>
</gene>
<dbReference type="KEGG" id="iis:EYM_00010"/>
<dbReference type="InterPro" id="IPR036390">
    <property type="entry name" value="WH_DNA-bd_sf"/>
</dbReference>
<dbReference type="RefSeq" id="WP_075049096.1">
    <property type="nucleotide sequence ID" value="NZ_CP006867.1"/>
</dbReference>
<name>A0A0U3E7H0_9CREN</name>
<organism evidence="2 3">
    <name type="scientific">Ignicoccus islandicus DSM 13165</name>
    <dbReference type="NCBI Taxonomy" id="940295"/>
    <lineage>
        <taxon>Archaea</taxon>
        <taxon>Thermoproteota</taxon>
        <taxon>Thermoprotei</taxon>
        <taxon>Desulfurococcales</taxon>
        <taxon>Desulfurococcaceae</taxon>
        <taxon>Ignicoccus</taxon>
    </lineage>
</organism>
<dbReference type="Proteomes" id="UP000060778">
    <property type="component" value="Chromosome"/>
</dbReference>